<protein>
    <recommendedName>
        <fullName evidence="10">Serine/threonine-protein kinase PLK</fullName>
        <ecNumber evidence="10">2.7.11.21</ecNumber>
    </recommendedName>
    <alternativeName>
        <fullName evidence="10">Polo-like kinase</fullName>
    </alternativeName>
</protein>
<evidence type="ECO:0000256" key="7">
    <source>
        <dbReference type="ARBA" id="ARBA00047802"/>
    </source>
</evidence>
<keyword evidence="4 9" id="KW-0547">Nucleotide-binding</keyword>
<keyword evidence="14" id="KW-1185">Reference proteome</keyword>
<evidence type="ECO:0000256" key="4">
    <source>
        <dbReference type="ARBA" id="ARBA00022741"/>
    </source>
</evidence>
<dbReference type="GO" id="GO:0005524">
    <property type="term" value="F:ATP binding"/>
    <property type="evidence" value="ECO:0007669"/>
    <property type="project" value="UniProtKB-UniRule"/>
</dbReference>
<reference evidence="13" key="1">
    <citation type="journal article" date="2010" name="Science">
        <title>Plasticity of animal genome architecture unmasked by rapid evolution of a pelagic tunicate.</title>
        <authorList>
            <person name="Denoeud F."/>
            <person name="Henriet S."/>
            <person name="Mungpakdee S."/>
            <person name="Aury J.M."/>
            <person name="Da Silva C."/>
            <person name="Brinkmann H."/>
            <person name="Mikhaleva J."/>
            <person name="Olsen L.C."/>
            <person name="Jubin C."/>
            <person name="Canestro C."/>
            <person name="Bouquet J.M."/>
            <person name="Danks G."/>
            <person name="Poulain J."/>
            <person name="Campsteijn C."/>
            <person name="Adamski M."/>
            <person name="Cross I."/>
            <person name="Yadetie F."/>
            <person name="Muffato M."/>
            <person name="Louis A."/>
            <person name="Butcher S."/>
            <person name="Tsagkogeorga G."/>
            <person name="Konrad A."/>
            <person name="Singh S."/>
            <person name="Jensen M.F."/>
            <person name="Cong E.H."/>
            <person name="Eikeseth-Otteraa H."/>
            <person name="Noel B."/>
            <person name="Anthouard V."/>
            <person name="Porcel B.M."/>
            <person name="Kachouri-Lafond R."/>
            <person name="Nishino A."/>
            <person name="Ugolini M."/>
            <person name="Chourrout P."/>
            <person name="Nishida H."/>
            <person name="Aasland R."/>
            <person name="Huzurbazar S."/>
            <person name="Westhof E."/>
            <person name="Delsuc F."/>
            <person name="Lehrach H."/>
            <person name="Reinhardt R."/>
            <person name="Weissenbach J."/>
            <person name="Roy S.W."/>
            <person name="Artiguenave F."/>
            <person name="Postlethwait J.H."/>
            <person name="Manak J.R."/>
            <person name="Thompson E.M."/>
            <person name="Jaillon O."/>
            <person name="Du Pasquier L."/>
            <person name="Boudinot P."/>
            <person name="Liberles D.A."/>
            <person name="Volff J.N."/>
            <person name="Philippe H."/>
            <person name="Lenhard B."/>
            <person name="Roest Crollius H."/>
            <person name="Wincker P."/>
            <person name="Chourrout D."/>
        </authorList>
    </citation>
    <scope>NUCLEOTIDE SEQUENCE [LARGE SCALE GENOMIC DNA]</scope>
</reference>
<dbReference type="PROSITE" id="PS00107">
    <property type="entry name" value="PROTEIN_KINASE_ATP"/>
    <property type="match status" value="1"/>
</dbReference>
<dbReference type="GO" id="GO:0005634">
    <property type="term" value="C:nucleus"/>
    <property type="evidence" value="ECO:0007669"/>
    <property type="project" value="TreeGrafter"/>
</dbReference>
<dbReference type="InterPro" id="IPR008271">
    <property type="entry name" value="Ser/Thr_kinase_AS"/>
</dbReference>
<evidence type="ECO:0000313" key="14">
    <source>
        <dbReference type="Proteomes" id="UP000001307"/>
    </source>
</evidence>
<dbReference type="InParanoid" id="E4XEY9"/>
<dbReference type="InterPro" id="IPR011009">
    <property type="entry name" value="Kinase-like_dom_sf"/>
</dbReference>
<dbReference type="SUPFAM" id="SSF82615">
    <property type="entry name" value="Polo-box domain"/>
    <property type="match status" value="2"/>
</dbReference>
<keyword evidence="1 10" id="KW-0723">Serine/threonine-protein kinase</keyword>
<dbReference type="Gene3D" id="3.30.1120.30">
    <property type="entry name" value="POLO box domain"/>
    <property type="match status" value="2"/>
</dbReference>
<keyword evidence="2 10" id="KW-0808">Transferase</keyword>
<dbReference type="GO" id="GO:0007052">
    <property type="term" value="P:mitotic spindle organization"/>
    <property type="evidence" value="ECO:0007669"/>
    <property type="project" value="TreeGrafter"/>
</dbReference>
<dbReference type="PANTHER" id="PTHR24345">
    <property type="entry name" value="SERINE/THREONINE-PROTEIN KINASE PLK"/>
    <property type="match status" value="1"/>
</dbReference>
<feature type="binding site" evidence="9">
    <location>
        <position position="77"/>
    </location>
    <ligand>
        <name>ATP</name>
        <dbReference type="ChEBI" id="CHEBI:30616"/>
    </ligand>
</feature>
<evidence type="ECO:0000259" key="11">
    <source>
        <dbReference type="PROSITE" id="PS50011"/>
    </source>
</evidence>
<dbReference type="InterPro" id="IPR033701">
    <property type="entry name" value="POLO_box_1"/>
</dbReference>
<evidence type="ECO:0000256" key="10">
    <source>
        <dbReference type="RuleBase" id="RU361162"/>
    </source>
</evidence>
<dbReference type="CDD" id="cd13117">
    <property type="entry name" value="POLO_box_2"/>
    <property type="match status" value="1"/>
</dbReference>
<dbReference type="InterPro" id="IPR036947">
    <property type="entry name" value="POLO_box_dom_sf"/>
</dbReference>
<dbReference type="Proteomes" id="UP000001307">
    <property type="component" value="Unassembled WGS sequence"/>
</dbReference>
<dbReference type="InterPro" id="IPR017441">
    <property type="entry name" value="Protein_kinase_ATP_BS"/>
</dbReference>
<evidence type="ECO:0000256" key="2">
    <source>
        <dbReference type="ARBA" id="ARBA00022679"/>
    </source>
</evidence>
<comment type="catalytic activity">
    <reaction evidence="7 10">
        <text>L-threonyl-[protein] + ATP = O-phospho-L-threonyl-[protein] + ADP + H(+)</text>
        <dbReference type="Rhea" id="RHEA:46608"/>
        <dbReference type="Rhea" id="RHEA-COMP:11060"/>
        <dbReference type="Rhea" id="RHEA-COMP:11605"/>
        <dbReference type="ChEBI" id="CHEBI:15378"/>
        <dbReference type="ChEBI" id="CHEBI:30013"/>
        <dbReference type="ChEBI" id="CHEBI:30616"/>
        <dbReference type="ChEBI" id="CHEBI:61977"/>
        <dbReference type="ChEBI" id="CHEBI:456216"/>
        <dbReference type="EC" id="2.7.11.21"/>
    </reaction>
</comment>
<dbReference type="InterPro" id="IPR000719">
    <property type="entry name" value="Prot_kinase_dom"/>
</dbReference>
<dbReference type="SUPFAM" id="SSF56112">
    <property type="entry name" value="Protein kinase-like (PK-like)"/>
    <property type="match status" value="1"/>
</dbReference>
<dbReference type="PROSITE" id="PS50011">
    <property type="entry name" value="PROTEIN_KINASE_DOM"/>
    <property type="match status" value="1"/>
</dbReference>
<proteinExistence type="inferred from homology"/>
<feature type="domain" description="Protein kinase" evidence="11">
    <location>
        <begin position="44"/>
        <end position="298"/>
    </location>
</feature>
<evidence type="ECO:0000259" key="12">
    <source>
        <dbReference type="PROSITE" id="PS50078"/>
    </source>
</evidence>
<organism evidence="13">
    <name type="scientific">Oikopleura dioica</name>
    <name type="common">Tunicate</name>
    <dbReference type="NCBI Taxonomy" id="34765"/>
    <lineage>
        <taxon>Eukaryota</taxon>
        <taxon>Metazoa</taxon>
        <taxon>Chordata</taxon>
        <taxon>Tunicata</taxon>
        <taxon>Appendicularia</taxon>
        <taxon>Copelata</taxon>
        <taxon>Oikopleuridae</taxon>
        <taxon>Oikopleura</taxon>
    </lineage>
</organism>
<sequence length="636" mass="72075">MNRAMRATSVPDRKKSGNKIDEHVLKSGIDELAEFVDATTGTIYKKIRALGKGGFAKVYQCKRGAPFPEDYPDVALKIIPKSRVAKPSQLEKIHAEISIQSKLDHPNIVRLLTSFDDPTKICIAVELCHRKSLTSLVKQKSKVSQLEVARIGTAIVHALRYIHSRGIVHRDLKLGNILLTSEGTPKLADFGLAMYYEHAKPGNICGTPNFISPEVLNEHPHRPASDIWALGCVLCTLLAGKSCFDYTTMKETYQRILKLDYNLPEWLSEEAKDLIRRILVPDPTTRLNHEQILAHPMMQNAPTGVLSERRDSEKNVLTHNALKRRYSENTNQNLAPVKVEPVPQEPRRATSKTSAFVGYNTNQYTYNPPPPLTIKTEPVLVNIGNRATQARPEPLCKTLKSPKHNPTTRLLEDNRVVWISKWVDYTNKLGFGYKLSDGKIGANMPSPSKSFIILRRNGFMADDYSEYRQLRTTFMFNGQIEPEHTRHKKILDYFIKYMNENLTCGAENLMLLSREASNDTTDVRLTRQQNCEVDGKQAMAMELSNETLQVNFSGSRKFVIHKPRSLTRAIILVIDSQRQGQAFDCNNLLNFPQEENENLEHVHRIFHQMHGEHVHCWTATGWGSVLCKLTNAVGHV</sequence>
<evidence type="ECO:0000313" key="13">
    <source>
        <dbReference type="EMBL" id="CBY24173.1"/>
    </source>
</evidence>
<comment type="catalytic activity">
    <reaction evidence="8">
        <text>L-seryl-[protein] + ATP = O-phospho-L-seryl-[protein] + ADP + H(+)</text>
        <dbReference type="Rhea" id="RHEA:17989"/>
        <dbReference type="Rhea" id="RHEA-COMP:9863"/>
        <dbReference type="Rhea" id="RHEA-COMP:11604"/>
        <dbReference type="ChEBI" id="CHEBI:15378"/>
        <dbReference type="ChEBI" id="CHEBI:29999"/>
        <dbReference type="ChEBI" id="CHEBI:30616"/>
        <dbReference type="ChEBI" id="CHEBI:83421"/>
        <dbReference type="ChEBI" id="CHEBI:456216"/>
        <dbReference type="EC" id="2.7.11.21"/>
    </reaction>
</comment>
<dbReference type="AlphaFoldDB" id="E4XEY9"/>
<evidence type="ECO:0000256" key="8">
    <source>
        <dbReference type="ARBA" id="ARBA00048347"/>
    </source>
</evidence>
<evidence type="ECO:0000256" key="9">
    <source>
        <dbReference type="PROSITE-ProRule" id="PRU10141"/>
    </source>
</evidence>
<name>E4XEY9_OIKDI</name>
<keyword evidence="3" id="KW-0677">Repeat</keyword>
<dbReference type="FunFam" id="1.10.510.10:FF:000571">
    <property type="entry name" value="Maternal embryonic leucine zipper kinase"/>
    <property type="match status" value="1"/>
</dbReference>
<dbReference type="PANTHER" id="PTHR24345:SF0">
    <property type="entry name" value="CELL CYCLE SERINE_THREONINE-PROTEIN KINASE CDC5_MSD2"/>
    <property type="match status" value="1"/>
</dbReference>
<dbReference type="EC" id="2.7.11.21" evidence="10"/>
<dbReference type="PROSITE" id="PS50078">
    <property type="entry name" value="POLO_BOX"/>
    <property type="match status" value="1"/>
</dbReference>
<evidence type="ECO:0000256" key="3">
    <source>
        <dbReference type="ARBA" id="ARBA00022737"/>
    </source>
</evidence>
<dbReference type="GO" id="GO:0106310">
    <property type="term" value="F:protein serine kinase activity"/>
    <property type="evidence" value="ECO:0007669"/>
    <property type="project" value="RHEA"/>
</dbReference>
<gene>
    <name evidence="13" type="ORF">GSOID_T00009521001</name>
</gene>
<dbReference type="Pfam" id="PF00659">
    <property type="entry name" value="POLO_box"/>
    <property type="match status" value="1"/>
</dbReference>
<dbReference type="CDD" id="cd13118">
    <property type="entry name" value="POLO_box_1"/>
    <property type="match status" value="1"/>
</dbReference>
<dbReference type="GO" id="GO:0004674">
    <property type="term" value="F:protein serine/threonine kinase activity"/>
    <property type="evidence" value="ECO:0007669"/>
    <property type="project" value="UniProtKB-KW"/>
</dbReference>
<dbReference type="Gene3D" id="1.10.510.10">
    <property type="entry name" value="Transferase(Phosphotransferase) domain 1"/>
    <property type="match status" value="1"/>
</dbReference>
<keyword evidence="6 9" id="KW-0067">ATP-binding</keyword>
<evidence type="ECO:0000256" key="6">
    <source>
        <dbReference type="ARBA" id="ARBA00022840"/>
    </source>
</evidence>
<dbReference type="InterPro" id="IPR033695">
    <property type="entry name" value="POLO_box_2"/>
</dbReference>
<comment type="similarity">
    <text evidence="10">Belongs to the protein kinase superfamily. Ser/Thr protein kinase family. CDC5/Polo subfamily.</text>
</comment>
<accession>E4XEY9</accession>
<dbReference type="PROSITE" id="PS00108">
    <property type="entry name" value="PROTEIN_KINASE_ST"/>
    <property type="match status" value="1"/>
</dbReference>
<dbReference type="GO" id="GO:0000922">
    <property type="term" value="C:spindle pole"/>
    <property type="evidence" value="ECO:0007669"/>
    <property type="project" value="TreeGrafter"/>
</dbReference>
<dbReference type="Pfam" id="PF00069">
    <property type="entry name" value="Pkinase"/>
    <property type="match status" value="1"/>
</dbReference>
<evidence type="ECO:0000256" key="1">
    <source>
        <dbReference type="ARBA" id="ARBA00022527"/>
    </source>
</evidence>
<evidence type="ECO:0000256" key="5">
    <source>
        <dbReference type="ARBA" id="ARBA00022777"/>
    </source>
</evidence>
<dbReference type="GO" id="GO:0000776">
    <property type="term" value="C:kinetochore"/>
    <property type="evidence" value="ECO:0007669"/>
    <property type="project" value="TreeGrafter"/>
</dbReference>
<dbReference type="GO" id="GO:0005737">
    <property type="term" value="C:cytoplasm"/>
    <property type="evidence" value="ECO:0007669"/>
    <property type="project" value="TreeGrafter"/>
</dbReference>
<feature type="domain" description="POLO box" evidence="12">
    <location>
        <begin position="418"/>
        <end position="500"/>
    </location>
</feature>
<dbReference type="FunFam" id="3.30.200.20:FF:000042">
    <property type="entry name" value="Aurora kinase A"/>
    <property type="match status" value="1"/>
</dbReference>
<dbReference type="OrthoDB" id="10361628at2759"/>
<keyword evidence="5 10" id="KW-0418">Kinase</keyword>
<dbReference type="SMART" id="SM00220">
    <property type="entry name" value="S_TKc"/>
    <property type="match status" value="1"/>
</dbReference>
<dbReference type="InterPro" id="IPR000959">
    <property type="entry name" value="POLO_box_dom"/>
</dbReference>
<dbReference type="EMBL" id="FN653044">
    <property type="protein sequence ID" value="CBY24173.1"/>
    <property type="molecule type" value="Genomic_DNA"/>
</dbReference>